<dbReference type="AlphaFoldDB" id="A0A6N4SS55"/>
<gene>
    <name evidence="2" type="ordered locus">CHU_1940</name>
</gene>
<name>A0A6N4SS55_CYTH3</name>
<organism evidence="2 3">
    <name type="scientific">Cytophaga hutchinsonii (strain ATCC 33406 / DSM 1761 / CIP 103989 / NBRC 15051 / NCIMB 9469 / D465)</name>
    <dbReference type="NCBI Taxonomy" id="269798"/>
    <lineage>
        <taxon>Bacteria</taxon>
        <taxon>Pseudomonadati</taxon>
        <taxon>Bacteroidota</taxon>
        <taxon>Cytophagia</taxon>
        <taxon>Cytophagales</taxon>
        <taxon>Cytophagaceae</taxon>
        <taxon>Cytophaga</taxon>
    </lineage>
</organism>
<dbReference type="RefSeq" id="WP_011585323.1">
    <property type="nucleotide sequence ID" value="NC_008255.1"/>
</dbReference>
<keyword evidence="3" id="KW-1185">Reference proteome</keyword>
<dbReference type="KEGG" id="chu:CHU_1940"/>
<dbReference type="EMBL" id="CP000383">
    <property type="protein sequence ID" value="ABG59206.1"/>
    <property type="molecule type" value="Genomic_DNA"/>
</dbReference>
<reference evidence="2 3" key="1">
    <citation type="journal article" date="2007" name="Appl. Environ. Microbiol.">
        <title>Genome sequence of the cellulolytic gliding bacterium Cytophaga hutchinsonii.</title>
        <authorList>
            <person name="Xie G."/>
            <person name="Bruce D.C."/>
            <person name="Challacombe J.F."/>
            <person name="Chertkov O."/>
            <person name="Detter J.C."/>
            <person name="Gilna P."/>
            <person name="Han C.S."/>
            <person name="Lucas S."/>
            <person name="Misra M."/>
            <person name="Myers G.L."/>
            <person name="Richardson P."/>
            <person name="Tapia R."/>
            <person name="Thayer N."/>
            <person name="Thompson L.S."/>
            <person name="Brettin T.S."/>
            <person name="Henrissat B."/>
            <person name="Wilson D.B."/>
            <person name="McBride M.J."/>
        </authorList>
    </citation>
    <scope>NUCLEOTIDE SEQUENCE [LARGE SCALE GENOMIC DNA]</scope>
    <source>
        <strain evidence="3">ATCC 33406 / DSM 1761 / CIP 103989 / NBRC 15051 / NCIMB 9469 / D465</strain>
    </source>
</reference>
<dbReference type="OrthoDB" id="824384at2"/>
<evidence type="ECO:0000313" key="2">
    <source>
        <dbReference type="EMBL" id="ABG59206.1"/>
    </source>
</evidence>
<evidence type="ECO:0000313" key="3">
    <source>
        <dbReference type="Proteomes" id="UP000001822"/>
    </source>
</evidence>
<accession>A0A6N4SS55</accession>
<sequence>MEGRINPENWKDIFSDTLYIITDPNGVTAVIPEETAKTASSEPVKAAPADIKPTPVTTATPALPKIPSIPTPASATPNQQPAPVAAATAVLKPAGKYSNGILILMHVSYTMTPAQQEMLGKIVKAVQLDYNECGVLQVSAPVSLKEIETLKPRIVLSFGLPTDAFEPRMTKDLYSIQKHNSTIMLLADSLAKLETTVALKSNLWNAMKEMFGIK</sequence>
<dbReference type="SMR" id="A0A6N4SS55"/>
<evidence type="ECO:0000256" key="1">
    <source>
        <dbReference type="SAM" id="MobiDB-lite"/>
    </source>
</evidence>
<feature type="region of interest" description="Disordered" evidence="1">
    <location>
        <begin position="35"/>
        <end position="56"/>
    </location>
</feature>
<proteinExistence type="predicted"/>
<dbReference type="Proteomes" id="UP000001822">
    <property type="component" value="Chromosome"/>
</dbReference>
<protein>
    <submittedName>
        <fullName evidence="2">Uncharacterized protein</fullName>
    </submittedName>
</protein>